<dbReference type="PANTHER" id="PTHR11487">
    <property type="entry name" value="THIOESTERASE"/>
    <property type="match status" value="1"/>
</dbReference>
<protein>
    <submittedName>
        <fullName evidence="5">Oleoyl-(Acyl-carrier-protein) hydrolase</fullName>
    </submittedName>
</protein>
<dbReference type="SMART" id="SM00824">
    <property type="entry name" value="PKS_TE"/>
    <property type="match status" value="1"/>
</dbReference>
<dbReference type="eggNOG" id="COG3208">
    <property type="taxonomic scope" value="Bacteria"/>
</dbReference>
<organism evidence="5 6">
    <name type="scientific">Amycolatopsis vancoresmycina DSM 44592</name>
    <dbReference type="NCBI Taxonomy" id="1292037"/>
    <lineage>
        <taxon>Bacteria</taxon>
        <taxon>Bacillati</taxon>
        <taxon>Actinomycetota</taxon>
        <taxon>Actinomycetes</taxon>
        <taxon>Pseudonocardiales</taxon>
        <taxon>Pseudonocardiaceae</taxon>
        <taxon>Amycolatopsis</taxon>
    </lineage>
</organism>
<evidence type="ECO:0000256" key="1">
    <source>
        <dbReference type="ARBA" id="ARBA00007169"/>
    </source>
</evidence>
<accession>R1I3B1</accession>
<dbReference type="OrthoDB" id="4169718at2"/>
<feature type="region of interest" description="Disordered" evidence="3">
    <location>
        <begin position="120"/>
        <end position="143"/>
    </location>
</feature>
<dbReference type="SUPFAM" id="SSF53474">
    <property type="entry name" value="alpha/beta-Hydrolases"/>
    <property type="match status" value="1"/>
</dbReference>
<gene>
    <name evidence="5" type="ORF">H480_29156</name>
</gene>
<dbReference type="InterPro" id="IPR012223">
    <property type="entry name" value="TEII"/>
</dbReference>
<keyword evidence="6" id="KW-1185">Reference proteome</keyword>
<keyword evidence="2 5" id="KW-0378">Hydrolase</keyword>
<dbReference type="InterPro" id="IPR020802">
    <property type="entry name" value="TesA-like"/>
</dbReference>
<dbReference type="AlphaFoldDB" id="R1I3B1"/>
<evidence type="ECO:0000256" key="3">
    <source>
        <dbReference type="SAM" id="MobiDB-lite"/>
    </source>
</evidence>
<dbReference type="InterPro" id="IPR001031">
    <property type="entry name" value="Thioesterase"/>
</dbReference>
<dbReference type="PANTHER" id="PTHR11487:SF0">
    <property type="entry name" value="S-ACYL FATTY ACID SYNTHASE THIOESTERASE, MEDIUM CHAIN"/>
    <property type="match status" value="1"/>
</dbReference>
<reference evidence="5 6" key="1">
    <citation type="submission" date="2013-02" db="EMBL/GenBank/DDBJ databases">
        <title>Draft genome sequence of Amycolatopsis vancoresmycina strain DSM 44592T.</title>
        <authorList>
            <person name="Kumar S."/>
            <person name="Kaur N."/>
            <person name="Kaur C."/>
            <person name="Raghava G.P.S."/>
            <person name="Mayilraj S."/>
        </authorList>
    </citation>
    <scope>NUCLEOTIDE SEQUENCE [LARGE SCALE GENOMIC DNA]</scope>
    <source>
        <strain evidence="5 6">DSM 44592</strain>
    </source>
</reference>
<dbReference type="Proteomes" id="UP000014139">
    <property type="component" value="Unassembled WGS sequence"/>
</dbReference>
<dbReference type="GO" id="GO:0008610">
    <property type="term" value="P:lipid biosynthetic process"/>
    <property type="evidence" value="ECO:0007669"/>
    <property type="project" value="TreeGrafter"/>
</dbReference>
<dbReference type="EMBL" id="AOUO01000456">
    <property type="protein sequence ID" value="EOD64959.1"/>
    <property type="molecule type" value="Genomic_DNA"/>
</dbReference>
<evidence type="ECO:0000259" key="4">
    <source>
        <dbReference type="SMART" id="SM00824"/>
    </source>
</evidence>
<dbReference type="InterPro" id="IPR029058">
    <property type="entry name" value="AB_hydrolase_fold"/>
</dbReference>
<sequence length="244" mass="26500">MTARPDVWLQCTVAHGDPRQRLVCFPHAGGSASFFRDWGRHLTDMEVHAVRYPGRAERLDEPPPDDLARLGREIAAALLPIADRPIALFGHSLGAVVALETARSLEAAGVAPAHLFASGARHAPYPGPPPEDSDDDDDTTASRLAALGGTDPELAADPLFQELVLPYIRSDGRMFHAYGHRAEPVLSCPVTSIVGDADVDADRRPWAELTGGTFQERNVRGDHFYLVAEPPYQLVRECLGLATR</sequence>
<evidence type="ECO:0000313" key="5">
    <source>
        <dbReference type="EMBL" id="EOD64959.1"/>
    </source>
</evidence>
<dbReference type="RefSeq" id="WP_003103882.1">
    <property type="nucleotide sequence ID" value="NZ_AOUO01000456.1"/>
</dbReference>
<proteinExistence type="inferred from homology"/>
<name>R1I3B1_9PSEU</name>
<evidence type="ECO:0000313" key="6">
    <source>
        <dbReference type="Proteomes" id="UP000014139"/>
    </source>
</evidence>
<feature type="domain" description="Thioesterase TesA-like" evidence="4">
    <location>
        <begin position="23"/>
        <end position="239"/>
    </location>
</feature>
<comment type="caution">
    <text evidence="5">The sequence shown here is derived from an EMBL/GenBank/DDBJ whole genome shotgun (WGS) entry which is preliminary data.</text>
</comment>
<dbReference type="GO" id="GO:0016787">
    <property type="term" value="F:hydrolase activity"/>
    <property type="evidence" value="ECO:0007669"/>
    <property type="project" value="UniProtKB-KW"/>
</dbReference>
<comment type="similarity">
    <text evidence="1">Belongs to the thioesterase family.</text>
</comment>
<dbReference type="Pfam" id="PF00975">
    <property type="entry name" value="Thioesterase"/>
    <property type="match status" value="1"/>
</dbReference>
<dbReference type="PATRIC" id="fig|1292037.4.peg.5493"/>
<dbReference type="Gene3D" id="3.40.50.1820">
    <property type="entry name" value="alpha/beta hydrolase"/>
    <property type="match status" value="1"/>
</dbReference>
<evidence type="ECO:0000256" key="2">
    <source>
        <dbReference type="ARBA" id="ARBA00022801"/>
    </source>
</evidence>